<sequence length="227" mass="26064">MTHYSTLVILRQFLRYQDLFSDTRTLQYEPRSTVVLQQVQVICDDDIFRPQSPLFIPPDVELIGFLNSLLNRLYHRFLGSFAEFLNLTTPRRPRIAVSVMFSQYVDVSWPGVEAVLAYCRNFLLDAPQHSPKFVKDYATFDVRLWTSLTFGSFKTPNIWGLELPCLRLLQEALELYHEVVEKQVEEGAGALDTSHSTRLLAAVVKEIAEQENRGDSDEDSELQMNGA</sequence>
<evidence type="ECO:0000313" key="2">
    <source>
        <dbReference type="Proteomes" id="UP001221142"/>
    </source>
</evidence>
<dbReference type="AlphaFoldDB" id="A0AAD7AYP1"/>
<dbReference type="Proteomes" id="UP001221142">
    <property type="component" value="Unassembled WGS sequence"/>
</dbReference>
<gene>
    <name evidence="1" type="ORF">FB45DRAFT_880436</name>
</gene>
<dbReference type="EMBL" id="JARKIF010000099">
    <property type="protein sequence ID" value="KAJ7604565.1"/>
    <property type="molecule type" value="Genomic_DNA"/>
</dbReference>
<comment type="caution">
    <text evidence="1">The sequence shown here is derived from an EMBL/GenBank/DDBJ whole genome shotgun (WGS) entry which is preliminary data.</text>
</comment>
<organism evidence="1 2">
    <name type="scientific">Roridomyces roridus</name>
    <dbReference type="NCBI Taxonomy" id="1738132"/>
    <lineage>
        <taxon>Eukaryota</taxon>
        <taxon>Fungi</taxon>
        <taxon>Dikarya</taxon>
        <taxon>Basidiomycota</taxon>
        <taxon>Agaricomycotina</taxon>
        <taxon>Agaricomycetes</taxon>
        <taxon>Agaricomycetidae</taxon>
        <taxon>Agaricales</taxon>
        <taxon>Marasmiineae</taxon>
        <taxon>Mycenaceae</taxon>
        <taxon>Roridomyces</taxon>
    </lineage>
</organism>
<protein>
    <submittedName>
        <fullName evidence="1">Uncharacterized protein</fullName>
    </submittedName>
</protein>
<proteinExistence type="predicted"/>
<accession>A0AAD7AYP1</accession>
<keyword evidence="2" id="KW-1185">Reference proteome</keyword>
<name>A0AAD7AYP1_9AGAR</name>
<evidence type="ECO:0000313" key="1">
    <source>
        <dbReference type="EMBL" id="KAJ7604565.1"/>
    </source>
</evidence>
<reference evidence="1" key="1">
    <citation type="submission" date="2023-03" db="EMBL/GenBank/DDBJ databases">
        <title>Massive genome expansion in bonnet fungi (Mycena s.s.) driven by repeated elements and novel gene families across ecological guilds.</title>
        <authorList>
            <consortium name="Lawrence Berkeley National Laboratory"/>
            <person name="Harder C.B."/>
            <person name="Miyauchi S."/>
            <person name="Viragh M."/>
            <person name="Kuo A."/>
            <person name="Thoen E."/>
            <person name="Andreopoulos B."/>
            <person name="Lu D."/>
            <person name="Skrede I."/>
            <person name="Drula E."/>
            <person name="Henrissat B."/>
            <person name="Morin E."/>
            <person name="Kohler A."/>
            <person name="Barry K."/>
            <person name="LaButti K."/>
            <person name="Morin E."/>
            <person name="Salamov A."/>
            <person name="Lipzen A."/>
            <person name="Mereny Z."/>
            <person name="Hegedus B."/>
            <person name="Baldrian P."/>
            <person name="Stursova M."/>
            <person name="Weitz H."/>
            <person name="Taylor A."/>
            <person name="Grigoriev I.V."/>
            <person name="Nagy L.G."/>
            <person name="Martin F."/>
            <person name="Kauserud H."/>
        </authorList>
    </citation>
    <scope>NUCLEOTIDE SEQUENCE</scope>
    <source>
        <strain evidence="1">9284</strain>
    </source>
</reference>